<dbReference type="AlphaFoldDB" id="A0A949ND10"/>
<dbReference type="RefSeq" id="WP_238720544.1">
    <property type="nucleotide sequence ID" value="NZ_JAHQCW010000003.1"/>
</dbReference>
<dbReference type="Proteomes" id="UP000712157">
    <property type="component" value="Unassembled WGS sequence"/>
</dbReference>
<dbReference type="Pfam" id="PF05935">
    <property type="entry name" value="Arylsulfotrans"/>
    <property type="match status" value="1"/>
</dbReference>
<feature type="domain" description="Arylsulfotransferase N-terminal" evidence="1">
    <location>
        <begin position="40"/>
        <end position="112"/>
    </location>
</feature>
<evidence type="ECO:0000259" key="1">
    <source>
        <dbReference type="Pfam" id="PF17425"/>
    </source>
</evidence>
<dbReference type="GO" id="GO:0004062">
    <property type="term" value="F:aryl sulfotransferase activity"/>
    <property type="evidence" value="ECO:0007669"/>
    <property type="project" value="InterPro"/>
</dbReference>
<dbReference type="PANTHER" id="PTHR35340:SF10">
    <property type="entry name" value="CYTOPLASMIC PROTEIN"/>
    <property type="match status" value="1"/>
</dbReference>
<comment type="caution">
    <text evidence="2">The sequence shown here is derived from an EMBL/GenBank/DDBJ whole genome shotgun (WGS) entry which is preliminary data.</text>
</comment>
<dbReference type="InterPro" id="IPR010262">
    <property type="entry name" value="Arylsulfotransferase_bact"/>
</dbReference>
<dbReference type="Gene3D" id="2.60.40.3100">
    <property type="entry name" value="Arylsulphate sulphotransferase monomer, N-terminal domain"/>
    <property type="match status" value="1"/>
</dbReference>
<dbReference type="InterPro" id="IPR035391">
    <property type="entry name" value="Arylsulfotran_N"/>
</dbReference>
<reference evidence="2" key="1">
    <citation type="submission" date="2021-06" db="EMBL/GenBank/DDBJ databases">
        <title>Description of novel taxa of the family Lachnospiraceae.</title>
        <authorList>
            <person name="Chaplin A.V."/>
            <person name="Sokolova S.R."/>
            <person name="Pikina A.P."/>
            <person name="Korzhanova M."/>
            <person name="Belova V."/>
            <person name="Korostin D."/>
            <person name="Efimov B.A."/>
        </authorList>
    </citation>
    <scope>NUCLEOTIDE SEQUENCE</scope>
    <source>
        <strain evidence="2">ASD5720</strain>
    </source>
</reference>
<dbReference type="EMBL" id="JAHQCW010000003">
    <property type="protein sequence ID" value="MBU9735451.1"/>
    <property type="molecule type" value="Genomic_DNA"/>
</dbReference>
<evidence type="ECO:0000313" key="3">
    <source>
        <dbReference type="Proteomes" id="UP000712157"/>
    </source>
</evidence>
<gene>
    <name evidence="2" type="ORF">KTH89_02815</name>
</gene>
<dbReference type="InterPro" id="IPR053143">
    <property type="entry name" value="Arylsulfate_ST"/>
</dbReference>
<protein>
    <submittedName>
        <fullName evidence="2">Aryl-sulfate sulfotransferase</fullName>
    </submittedName>
</protein>
<organism evidence="2 3">
    <name type="scientific">Diplocloster agilis</name>
    <dbReference type="NCBI Taxonomy" id="2850323"/>
    <lineage>
        <taxon>Bacteria</taxon>
        <taxon>Bacillati</taxon>
        <taxon>Bacillota</taxon>
        <taxon>Clostridia</taxon>
        <taxon>Lachnospirales</taxon>
        <taxon>Lachnospiraceae</taxon>
        <taxon>Diplocloster</taxon>
    </lineage>
</organism>
<keyword evidence="3" id="KW-1185">Reference proteome</keyword>
<dbReference type="InterPro" id="IPR038477">
    <property type="entry name" value="ASST_N_sf"/>
</dbReference>
<evidence type="ECO:0000313" key="2">
    <source>
        <dbReference type="EMBL" id="MBU9735451.1"/>
    </source>
</evidence>
<dbReference type="PANTHER" id="PTHR35340">
    <property type="entry name" value="PQQ ENZYME REPEAT PROTEIN-RELATED"/>
    <property type="match status" value="1"/>
</dbReference>
<proteinExistence type="predicted"/>
<accession>A0A949ND10</accession>
<name>A0A949ND10_9FIRM</name>
<sequence length="627" mass="71155">MDAQAMKYEKKEHLVTRQNKAEQEILAEFERGNYTLKAPLVKLNPYLISPLTALVLFRTEVKQEVTLTVKGKEHAGDISHTFPRDTVHILPVYGLYGDYENTVELRTSGGETSLVTIRTEPLAPEVPVPTYCKENKEHMGDNLIFLTQTSKADALACDYRGDVRWYLTVNVSFDMKRLANGHLLVGTDRLIRLPYYVSGVYEMGVHGKIYREYRVPGGYHHDTFEMEDGNILMLTQAPDAETVEDVLALTDRETGKILRIWDYKKLLPYQCASTYSGSGSAHDWFHNNAVWYDKKTDSITLSGRHQDAVINIDYVSGELNWVLGDPTGWPEDFVSRYFFKPVGEPFEWSYEQHGVLVCPDGDIMMFDNGHYRSKIKEEYAKAADSYSRGVRYHIDTQARTVRQVWQYGKERGADFFSPYICNVEYYGEGRYMVHSGGIAYKNGEPLEGLGSMDGTGPDCRLNSITCEIVNDEVVYELHVPSNVFRAEKLPAYYAGEVMELGAGRVCGEMSVTGEFDTEVPAQAAGETVPEHYEASLTEEEDRILFNATYEKGQLAMLLLTGEDDRVHRYYINTSASKNFEAMCVGTFLKNNPRNVDLFINKKGLGGKFRVQLLVDENIYETGIMLDF</sequence>
<dbReference type="Pfam" id="PF17425">
    <property type="entry name" value="Arylsulfotran_N"/>
    <property type="match status" value="1"/>
</dbReference>